<keyword evidence="3" id="KW-1185">Reference proteome</keyword>
<sequence length="286" mass="32333">MLENDEQEFWRLQTAISQVEALIANGAIASNSMLNKLLSIADDSKKRIAQLEQSDELRPADEKKQRTVELALVKYLVEKETALNAAERGQYESFLSREFFTKDDFSSLESFYANTWDKLTETGKAQMSHRVWEGVRRDEYDFSELPETVREKEAQRVRDMFSALKDMPPEMRNIPAADRDDFIKAWDSGRKREAYSVLDRTSFKDNVAVTPREVTEAHAVESSKLDTKAITKSEDKPIEKAEAIQLAGMVDLAAVDISLGSEDSKAISPARLSEPKTEKKLELGGS</sequence>
<dbReference type="STRING" id="48467.SAMN02745166_03495"/>
<organism evidence="2 3">
    <name type="scientific">Prosthecobacter debontii</name>
    <dbReference type="NCBI Taxonomy" id="48467"/>
    <lineage>
        <taxon>Bacteria</taxon>
        <taxon>Pseudomonadati</taxon>
        <taxon>Verrucomicrobiota</taxon>
        <taxon>Verrucomicrobiia</taxon>
        <taxon>Verrucomicrobiales</taxon>
        <taxon>Verrucomicrobiaceae</taxon>
        <taxon>Prosthecobacter</taxon>
    </lineage>
</organism>
<dbReference type="AlphaFoldDB" id="A0A1T4YJ67"/>
<proteinExistence type="predicted"/>
<feature type="region of interest" description="Disordered" evidence="1">
    <location>
        <begin position="264"/>
        <end position="286"/>
    </location>
</feature>
<protein>
    <submittedName>
        <fullName evidence="2">Uncharacterized protein</fullName>
    </submittedName>
</protein>
<dbReference type="OrthoDB" id="195567at2"/>
<gene>
    <name evidence="2" type="ORF">SAMN02745166_03495</name>
</gene>
<dbReference type="Proteomes" id="UP000190774">
    <property type="component" value="Unassembled WGS sequence"/>
</dbReference>
<evidence type="ECO:0000313" key="2">
    <source>
        <dbReference type="EMBL" id="SKB01887.1"/>
    </source>
</evidence>
<name>A0A1T4YJ67_9BACT</name>
<reference evidence="3" key="1">
    <citation type="submission" date="2017-02" db="EMBL/GenBank/DDBJ databases">
        <authorList>
            <person name="Varghese N."/>
            <person name="Submissions S."/>
        </authorList>
    </citation>
    <scope>NUCLEOTIDE SEQUENCE [LARGE SCALE GENOMIC DNA]</scope>
    <source>
        <strain evidence="3">ATCC 700200</strain>
    </source>
</reference>
<accession>A0A1T4YJ67</accession>
<evidence type="ECO:0000313" key="3">
    <source>
        <dbReference type="Proteomes" id="UP000190774"/>
    </source>
</evidence>
<feature type="compositionally biased region" description="Basic and acidic residues" evidence="1">
    <location>
        <begin position="273"/>
        <end position="286"/>
    </location>
</feature>
<dbReference type="RefSeq" id="WP_078814685.1">
    <property type="nucleotide sequence ID" value="NZ_FUYE01000012.1"/>
</dbReference>
<evidence type="ECO:0000256" key="1">
    <source>
        <dbReference type="SAM" id="MobiDB-lite"/>
    </source>
</evidence>
<dbReference type="EMBL" id="FUYE01000012">
    <property type="protein sequence ID" value="SKB01887.1"/>
    <property type="molecule type" value="Genomic_DNA"/>
</dbReference>